<keyword evidence="2 8" id="KW-1003">Cell membrane</keyword>
<evidence type="ECO:0000313" key="11">
    <source>
        <dbReference type="Proteomes" id="UP001596022"/>
    </source>
</evidence>
<evidence type="ECO:0000256" key="5">
    <source>
        <dbReference type="ARBA" id="ARBA00022989"/>
    </source>
</evidence>
<evidence type="ECO:0000259" key="9">
    <source>
        <dbReference type="PROSITE" id="PS51779"/>
    </source>
</evidence>
<dbReference type="EMBL" id="JBHSFW010000001">
    <property type="protein sequence ID" value="MFC4617260.1"/>
    <property type="molecule type" value="Genomic_DNA"/>
</dbReference>
<evidence type="ECO:0000256" key="1">
    <source>
        <dbReference type="ARBA" id="ARBA00004370"/>
    </source>
</evidence>
<keyword evidence="3 8" id="KW-0132">Cell division</keyword>
<proteinExistence type="inferred from homology"/>
<dbReference type="GO" id="GO:0051301">
    <property type="term" value="P:cell division"/>
    <property type="evidence" value="ECO:0007669"/>
    <property type="project" value="UniProtKB-KW"/>
</dbReference>
<dbReference type="PROSITE" id="PS51779">
    <property type="entry name" value="POTRA"/>
    <property type="match status" value="1"/>
</dbReference>
<keyword evidence="7 8" id="KW-0131">Cell cycle</keyword>
<dbReference type="InterPro" id="IPR034746">
    <property type="entry name" value="POTRA"/>
</dbReference>
<protein>
    <recommendedName>
        <fullName evidence="8">Cell division protein DivIB</fullName>
    </recommendedName>
</protein>
<dbReference type="InterPro" id="IPR050487">
    <property type="entry name" value="FtsQ_DivIB"/>
</dbReference>
<keyword evidence="6 8" id="KW-0472">Membrane</keyword>
<comment type="subcellular location">
    <subcellularLocation>
        <location evidence="8">Cell membrane</location>
        <topology evidence="8">Single-pass type II membrane protein</topology>
    </subcellularLocation>
    <subcellularLocation>
        <location evidence="1">Membrane</location>
    </subcellularLocation>
    <text evidence="8">Localizes to the division septum.</text>
</comment>
<dbReference type="RefSeq" id="WP_376844315.1">
    <property type="nucleotide sequence ID" value="NZ_JBHSFW010000001.1"/>
</dbReference>
<evidence type="ECO:0000256" key="8">
    <source>
        <dbReference type="HAMAP-Rule" id="MF_00912"/>
    </source>
</evidence>
<comment type="function">
    <text evidence="8">Cell division protein that may be involved in stabilizing or promoting the assembly of the division complex.</text>
</comment>
<sequence length="259" mass="29278">MAEKKVIQLEDRIPKLKAARRQKANRRFIFYITIFFVLILVVIYFESPLSNVRTIIIKGNPHVSAAKIKKTSGLNTKSKIWDIDKSGSAAKLEKLPEIKKATITTVFPSKVQIHVKEYRRIGYVKQEGKFMPILENGRYLPGEKTDKLSFDAPIITGFQEGQDLKRLAHELMKTPSPIVRAISEIVSTSGQTGEPDVTLYMNNGYQVLANIDDFAKKMSLYPSLVKALKSDQKGTFDLTTGAFFQEYSKKNSATKKNQK</sequence>
<dbReference type="PANTHER" id="PTHR37820:SF1">
    <property type="entry name" value="CELL DIVISION PROTEIN FTSQ"/>
    <property type="match status" value="1"/>
</dbReference>
<keyword evidence="5 8" id="KW-1133">Transmembrane helix</keyword>
<dbReference type="Gene3D" id="3.10.20.310">
    <property type="entry name" value="membrane protein fhac"/>
    <property type="match status" value="1"/>
</dbReference>
<name>A0ABV9GKS8_9BACL</name>
<feature type="transmembrane region" description="Helical" evidence="8">
    <location>
        <begin position="28"/>
        <end position="45"/>
    </location>
</feature>
<dbReference type="Gene3D" id="3.40.50.10960">
    <property type="match status" value="1"/>
</dbReference>
<organism evidence="10 11">
    <name type="scientific">Camelliibacillus cellulosilyticus</name>
    <dbReference type="NCBI Taxonomy" id="2174486"/>
    <lineage>
        <taxon>Bacteria</taxon>
        <taxon>Bacillati</taxon>
        <taxon>Bacillota</taxon>
        <taxon>Bacilli</taxon>
        <taxon>Bacillales</taxon>
        <taxon>Sporolactobacillaceae</taxon>
        <taxon>Camelliibacillus</taxon>
    </lineage>
</organism>
<gene>
    <name evidence="8" type="primary">divIB</name>
    <name evidence="10" type="ORF">ACFO4N_00795</name>
</gene>
<dbReference type="Proteomes" id="UP001596022">
    <property type="component" value="Unassembled WGS sequence"/>
</dbReference>
<comment type="similarity">
    <text evidence="8">Belongs to the FtsQ/DivIB family. DivIB subfamily.</text>
</comment>
<evidence type="ECO:0000256" key="4">
    <source>
        <dbReference type="ARBA" id="ARBA00022692"/>
    </source>
</evidence>
<evidence type="ECO:0000256" key="3">
    <source>
        <dbReference type="ARBA" id="ARBA00022618"/>
    </source>
</evidence>
<feature type="domain" description="POTRA" evidence="9">
    <location>
        <begin position="50"/>
        <end position="118"/>
    </location>
</feature>
<evidence type="ECO:0000256" key="2">
    <source>
        <dbReference type="ARBA" id="ARBA00022475"/>
    </source>
</evidence>
<dbReference type="Pfam" id="PF03799">
    <property type="entry name" value="FtsQ_DivIB_C"/>
    <property type="match status" value="1"/>
</dbReference>
<evidence type="ECO:0000256" key="7">
    <source>
        <dbReference type="ARBA" id="ARBA00023306"/>
    </source>
</evidence>
<dbReference type="PANTHER" id="PTHR37820">
    <property type="entry name" value="CELL DIVISION PROTEIN DIVIB"/>
    <property type="match status" value="1"/>
</dbReference>
<evidence type="ECO:0000313" key="10">
    <source>
        <dbReference type="EMBL" id="MFC4617260.1"/>
    </source>
</evidence>
<dbReference type="InterPro" id="IPR005548">
    <property type="entry name" value="Cell_div_FtsQ/DivIB_C"/>
</dbReference>
<dbReference type="InterPro" id="IPR026580">
    <property type="entry name" value="DivIB"/>
</dbReference>
<dbReference type="InterPro" id="IPR013685">
    <property type="entry name" value="POTRA_FtsQ_type"/>
</dbReference>
<dbReference type="Pfam" id="PF08478">
    <property type="entry name" value="POTRA_1"/>
    <property type="match status" value="1"/>
</dbReference>
<comment type="caution">
    <text evidence="10">The sequence shown here is derived from an EMBL/GenBank/DDBJ whole genome shotgun (WGS) entry which is preliminary data.</text>
</comment>
<accession>A0ABV9GKS8</accession>
<reference evidence="11" key="1">
    <citation type="journal article" date="2019" name="Int. J. Syst. Evol. Microbiol.">
        <title>The Global Catalogue of Microorganisms (GCM) 10K type strain sequencing project: providing services to taxonomists for standard genome sequencing and annotation.</title>
        <authorList>
            <consortium name="The Broad Institute Genomics Platform"/>
            <consortium name="The Broad Institute Genome Sequencing Center for Infectious Disease"/>
            <person name="Wu L."/>
            <person name="Ma J."/>
        </authorList>
    </citation>
    <scope>NUCLEOTIDE SEQUENCE [LARGE SCALE GENOMIC DNA]</scope>
    <source>
        <strain evidence="11">CGMCC 1.16306</strain>
    </source>
</reference>
<keyword evidence="11" id="KW-1185">Reference proteome</keyword>
<evidence type="ECO:0000256" key="6">
    <source>
        <dbReference type="ARBA" id="ARBA00023136"/>
    </source>
</evidence>
<keyword evidence="4 8" id="KW-0812">Transmembrane</keyword>
<dbReference type="HAMAP" id="MF_00912">
    <property type="entry name" value="DivIB"/>
    <property type="match status" value="1"/>
</dbReference>